<evidence type="ECO:0000256" key="2">
    <source>
        <dbReference type="HAMAP-Rule" id="MF_00163"/>
    </source>
</evidence>
<dbReference type="Pfam" id="PF01327">
    <property type="entry name" value="Pep_deformylase"/>
    <property type="match status" value="1"/>
</dbReference>
<dbReference type="InterPro" id="IPR023635">
    <property type="entry name" value="Peptide_deformylase"/>
</dbReference>
<dbReference type="EMBL" id="JBHSQV010000036">
    <property type="protein sequence ID" value="MFC5986330.1"/>
    <property type="molecule type" value="Genomic_DNA"/>
</dbReference>
<protein>
    <recommendedName>
        <fullName evidence="2">Peptide deformylase</fullName>
        <shortName evidence="2">PDF</shortName>
        <ecNumber evidence="2">3.5.1.88</ecNumber>
    </recommendedName>
    <alternativeName>
        <fullName evidence="2">Polypeptide deformylase</fullName>
    </alternativeName>
</protein>
<feature type="binding site" evidence="2">
    <location>
        <position position="91"/>
    </location>
    <ligand>
        <name>Fe cation</name>
        <dbReference type="ChEBI" id="CHEBI:24875"/>
    </ligand>
</feature>
<dbReference type="NCBIfam" id="TIGR00079">
    <property type="entry name" value="pept_deformyl"/>
    <property type="match status" value="1"/>
</dbReference>
<dbReference type="Gene3D" id="3.90.45.10">
    <property type="entry name" value="Peptide deformylase"/>
    <property type="match status" value="1"/>
</dbReference>
<dbReference type="PIRSF" id="PIRSF004749">
    <property type="entry name" value="Pep_def"/>
    <property type="match status" value="1"/>
</dbReference>
<keyword evidence="4" id="KW-1185">Reference proteome</keyword>
<dbReference type="PANTHER" id="PTHR10458">
    <property type="entry name" value="PEPTIDE DEFORMYLASE"/>
    <property type="match status" value="1"/>
</dbReference>
<keyword evidence="2" id="KW-0648">Protein biosynthesis</keyword>
<dbReference type="PANTHER" id="PTHR10458:SF22">
    <property type="entry name" value="PEPTIDE DEFORMYLASE"/>
    <property type="match status" value="1"/>
</dbReference>
<dbReference type="SUPFAM" id="SSF56420">
    <property type="entry name" value="Peptide deformylase"/>
    <property type="match status" value="1"/>
</dbReference>
<proteinExistence type="inferred from homology"/>
<dbReference type="HAMAP" id="MF_00163">
    <property type="entry name" value="Pep_deformylase"/>
    <property type="match status" value="1"/>
</dbReference>
<keyword evidence="2" id="KW-0408">Iron</keyword>
<gene>
    <name evidence="2 3" type="primary">def</name>
    <name evidence="3" type="ORF">ACFPXP_07760</name>
</gene>
<name>A0ABW1IMN7_9BACL</name>
<feature type="binding site" evidence="2">
    <location>
        <position position="137"/>
    </location>
    <ligand>
        <name>Fe cation</name>
        <dbReference type="ChEBI" id="CHEBI:24875"/>
    </ligand>
</feature>
<comment type="cofactor">
    <cofactor evidence="2">
        <name>Fe(2+)</name>
        <dbReference type="ChEBI" id="CHEBI:29033"/>
    </cofactor>
    <text evidence="2">Binds 1 Fe(2+) ion.</text>
</comment>
<keyword evidence="2" id="KW-0479">Metal-binding</keyword>
<comment type="catalytic activity">
    <reaction evidence="2">
        <text>N-terminal N-formyl-L-methionyl-[peptide] + H2O = N-terminal L-methionyl-[peptide] + formate</text>
        <dbReference type="Rhea" id="RHEA:24420"/>
        <dbReference type="Rhea" id="RHEA-COMP:10639"/>
        <dbReference type="Rhea" id="RHEA-COMP:10640"/>
        <dbReference type="ChEBI" id="CHEBI:15377"/>
        <dbReference type="ChEBI" id="CHEBI:15740"/>
        <dbReference type="ChEBI" id="CHEBI:49298"/>
        <dbReference type="ChEBI" id="CHEBI:64731"/>
        <dbReference type="EC" id="3.5.1.88"/>
    </reaction>
</comment>
<comment type="similarity">
    <text evidence="1 2">Belongs to the polypeptide deformylase family.</text>
</comment>
<keyword evidence="2 3" id="KW-0378">Hydrolase</keyword>
<dbReference type="EC" id="3.5.1.88" evidence="2"/>
<sequence length="158" mass="17455">MSIRIIVKEPDPILREKSKPVTKFNANLHKLLDDMAETMYDAAGVGLAAPQIGILKRVIVLDPHDDSTGLIEMVNPEIIESSGEQLGPEGCLSIPGVNGDVKRHFHIKVKGQDRNGNDMVVEADDFLARIFQHEIDHLNGVLFTDIALSIYERDASDD</sequence>
<accession>A0ABW1IMN7</accession>
<dbReference type="RefSeq" id="WP_379893655.1">
    <property type="nucleotide sequence ID" value="NZ_CBCSCT010000001.1"/>
</dbReference>
<feature type="binding site" evidence="2">
    <location>
        <position position="133"/>
    </location>
    <ligand>
        <name>Fe cation</name>
        <dbReference type="ChEBI" id="CHEBI:24875"/>
    </ligand>
</feature>
<dbReference type="InterPro" id="IPR036821">
    <property type="entry name" value="Peptide_deformylase_sf"/>
</dbReference>
<dbReference type="GO" id="GO:0042586">
    <property type="term" value="F:peptide deformylase activity"/>
    <property type="evidence" value="ECO:0007669"/>
    <property type="project" value="UniProtKB-EC"/>
</dbReference>
<evidence type="ECO:0000256" key="1">
    <source>
        <dbReference type="ARBA" id="ARBA00010759"/>
    </source>
</evidence>
<evidence type="ECO:0000313" key="4">
    <source>
        <dbReference type="Proteomes" id="UP001596250"/>
    </source>
</evidence>
<dbReference type="NCBIfam" id="NF001159">
    <property type="entry name" value="PRK00150.1-3"/>
    <property type="match status" value="1"/>
</dbReference>
<organism evidence="3 4">
    <name type="scientific">Marinicrinis lubricantis</name>
    <dbReference type="NCBI Taxonomy" id="2086470"/>
    <lineage>
        <taxon>Bacteria</taxon>
        <taxon>Bacillati</taxon>
        <taxon>Bacillota</taxon>
        <taxon>Bacilli</taxon>
        <taxon>Bacillales</taxon>
        <taxon>Paenibacillaceae</taxon>
    </lineage>
</organism>
<reference evidence="4" key="1">
    <citation type="journal article" date="2019" name="Int. J. Syst. Evol. Microbiol.">
        <title>The Global Catalogue of Microorganisms (GCM) 10K type strain sequencing project: providing services to taxonomists for standard genome sequencing and annotation.</title>
        <authorList>
            <consortium name="The Broad Institute Genomics Platform"/>
            <consortium name="The Broad Institute Genome Sequencing Center for Infectious Disease"/>
            <person name="Wu L."/>
            <person name="Ma J."/>
        </authorList>
    </citation>
    <scope>NUCLEOTIDE SEQUENCE [LARGE SCALE GENOMIC DNA]</scope>
    <source>
        <strain evidence="4">CCM 8749</strain>
    </source>
</reference>
<feature type="active site" evidence="2">
    <location>
        <position position="134"/>
    </location>
</feature>
<comment type="caution">
    <text evidence="3">The sequence shown here is derived from an EMBL/GenBank/DDBJ whole genome shotgun (WGS) entry which is preliminary data.</text>
</comment>
<evidence type="ECO:0000313" key="3">
    <source>
        <dbReference type="EMBL" id="MFC5986330.1"/>
    </source>
</evidence>
<dbReference type="CDD" id="cd00487">
    <property type="entry name" value="Pep_deformylase"/>
    <property type="match status" value="1"/>
</dbReference>
<comment type="function">
    <text evidence="2">Removes the formyl group from the N-terminal Met of newly synthesized proteins. Requires at least a dipeptide for an efficient rate of reaction. N-terminal L-methionine is a prerequisite for activity but the enzyme has broad specificity at other positions.</text>
</comment>
<dbReference type="PRINTS" id="PR01576">
    <property type="entry name" value="PDEFORMYLASE"/>
</dbReference>
<dbReference type="Proteomes" id="UP001596250">
    <property type="component" value="Unassembled WGS sequence"/>
</dbReference>